<dbReference type="Gene3D" id="3.40.50.300">
    <property type="entry name" value="P-loop containing nucleotide triphosphate hydrolases"/>
    <property type="match status" value="3"/>
</dbReference>
<dbReference type="InterPro" id="IPR050130">
    <property type="entry name" value="ClpA_ClpB"/>
</dbReference>
<dbReference type="PROSITE" id="PS51903">
    <property type="entry name" value="CLP_R"/>
    <property type="match status" value="1"/>
</dbReference>
<evidence type="ECO:0000256" key="1">
    <source>
        <dbReference type="ARBA" id="ARBA00008675"/>
    </source>
</evidence>
<protein>
    <recommendedName>
        <fullName evidence="2">Chaperone protein ClpB</fullName>
    </recommendedName>
</protein>
<dbReference type="InterPro" id="IPR003593">
    <property type="entry name" value="AAA+_ATPase"/>
</dbReference>
<dbReference type="InterPro" id="IPR019489">
    <property type="entry name" value="Clp_ATPase_C"/>
</dbReference>
<dbReference type="Gene3D" id="1.10.8.60">
    <property type="match status" value="1"/>
</dbReference>
<keyword evidence="4" id="KW-0547">Nucleotide-binding</keyword>
<dbReference type="PANTHER" id="PTHR11638:SF18">
    <property type="entry name" value="HEAT SHOCK PROTEIN 104"/>
    <property type="match status" value="1"/>
</dbReference>
<evidence type="ECO:0000256" key="2">
    <source>
        <dbReference type="ARBA" id="ARBA00017574"/>
    </source>
</evidence>
<feature type="domain" description="Clp R" evidence="11">
    <location>
        <begin position="8"/>
        <end position="150"/>
    </location>
</feature>
<dbReference type="PRINTS" id="PR00300">
    <property type="entry name" value="CLPPROTEASEA"/>
</dbReference>
<dbReference type="PANTHER" id="PTHR11638">
    <property type="entry name" value="ATP-DEPENDENT CLP PROTEASE"/>
    <property type="match status" value="1"/>
</dbReference>
<dbReference type="RefSeq" id="WP_053236039.1">
    <property type="nucleotide sequence ID" value="NZ_CP011125.1"/>
</dbReference>
<accession>A0A0F6W731</accession>
<dbReference type="SMART" id="SM01086">
    <property type="entry name" value="ClpB_D2-small"/>
    <property type="match status" value="1"/>
</dbReference>
<evidence type="ECO:0000313" key="12">
    <source>
        <dbReference type="EMBL" id="AKF08946.1"/>
    </source>
</evidence>
<dbReference type="Pfam" id="PF07724">
    <property type="entry name" value="AAA_2"/>
    <property type="match status" value="1"/>
</dbReference>
<keyword evidence="3 8" id="KW-0677">Repeat</keyword>
<dbReference type="Pfam" id="PF10431">
    <property type="entry name" value="ClpB_D2-small"/>
    <property type="match status" value="1"/>
</dbReference>
<dbReference type="InterPro" id="IPR027417">
    <property type="entry name" value="P-loop_NTPase"/>
</dbReference>
<dbReference type="STRING" id="927083.DB32_006095"/>
<sequence length="877" mass="95120">MSTLTLRLEAYDRDARAVIAAAQGLADERKNPEVEPLHLLYRLIERSEPVQQAIRRAGVDPVDVLVESEAQLRRLTKVEGAVAYLSPRMLELLGRAEGEAARGGGVPVDVMHLLIACSQDTTAAVSGVLKACGLSGPVLRATASGETLQPATATNGQSGASRPASSGGKGDPLEQYGRDLTRLAREGKFDPVIGRDGELRRILQVLARRHENNPLLVGEAGIGKSAIVNALAMRIVRGDVPATLQGKRLIALETGALLAGAKLRGEAEERMKALLAAIRDRAGEIILFIPDLGALAGDRAPSGAGQLLSTALGRGELKVIGLATTDGMRKAFEADPTLSRRFVAIAIDPPTADETIAILRGVVPRYEQAHGVRIADPALLTAVRLARRYVPGAQLPKAAIDLIDEAAARVRVEIDGVPAELDALERRLEALEMQAHSLEDDVDDESKRHKARIDAEIAQLRPKASDGRARWAAALARTKEVRGIEQELEATRKQYEDAKSSGDHAKAGELRFGTLPLLEKKLEDARARAGAIAGGGDNEPRVRDQVVEADVADVVAAWTGVPVSRMLEAETVKLLSMEDKLRERVVGQDPAVAAVAKAVRRGRVGLRDPKRPIGSFLFLGPTGVGKTELAKALAEFLFDDELSLTRLDMSEFMEKHMVARLLGSPPGYVDSEEGGFLTEAVRKRPYSVILFDEMEKAHPDVFNILLQVLDDGRLTDSRGRLAYFADTVIIMTSNVGSQAILDHGEGVTREAIRETLDAQLRKHFRPEFLNRIDDVVIFDPLGKHELRGIVEIQLRGLQKLVQDRRLTLNVTDAAKDRLTELGHEPAFGARPLKRVILKNLQDPLAEEILRGGYQPGDTIEIDAKDGAFVFHRLPATT</sequence>
<dbReference type="GO" id="GO:0005737">
    <property type="term" value="C:cytoplasm"/>
    <property type="evidence" value="ECO:0007669"/>
    <property type="project" value="TreeGrafter"/>
</dbReference>
<keyword evidence="6" id="KW-0143">Chaperone</keyword>
<dbReference type="OrthoDB" id="5478240at2"/>
<dbReference type="KEGG" id="samy:DB32_006095"/>
<evidence type="ECO:0000256" key="7">
    <source>
        <dbReference type="ARBA" id="ARBA00026057"/>
    </source>
</evidence>
<dbReference type="InterPro" id="IPR004176">
    <property type="entry name" value="Clp_R_N"/>
</dbReference>
<dbReference type="GO" id="GO:0016887">
    <property type="term" value="F:ATP hydrolysis activity"/>
    <property type="evidence" value="ECO:0007669"/>
    <property type="project" value="InterPro"/>
</dbReference>
<dbReference type="FunFam" id="3.40.50.300:FF:000025">
    <property type="entry name" value="ATP-dependent Clp protease subunit"/>
    <property type="match status" value="1"/>
</dbReference>
<dbReference type="EMBL" id="CP011125">
    <property type="protein sequence ID" value="AKF08946.1"/>
    <property type="molecule type" value="Genomic_DNA"/>
</dbReference>
<organism evidence="12 13">
    <name type="scientific">Sandaracinus amylolyticus</name>
    <dbReference type="NCBI Taxonomy" id="927083"/>
    <lineage>
        <taxon>Bacteria</taxon>
        <taxon>Pseudomonadati</taxon>
        <taxon>Myxococcota</taxon>
        <taxon>Polyangia</taxon>
        <taxon>Polyangiales</taxon>
        <taxon>Sandaracinaceae</taxon>
        <taxon>Sandaracinus</taxon>
    </lineage>
</organism>
<evidence type="ECO:0000256" key="5">
    <source>
        <dbReference type="ARBA" id="ARBA00022840"/>
    </source>
</evidence>
<evidence type="ECO:0000256" key="9">
    <source>
        <dbReference type="SAM" id="Coils"/>
    </source>
</evidence>
<dbReference type="InterPro" id="IPR036628">
    <property type="entry name" value="Clp_N_dom_sf"/>
</dbReference>
<feature type="coiled-coil region" evidence="9">
    <location>
        <begin position="414"/>
        <end position="448"/>
    </location>
</feature>
<dbReference type="FunFam" id="3.40.50.300:FF:000120">
    <property type="entry name" value="ATP-dependent chaperone ClpB"/>
    <property type="match status" value="1"/>
</dbReference>
<comment type="subunit">
    <text evidence="7">Homohexamer. The oligomerization is ATP-dependent.</text>
</comment>
<evidence type="ECO:0000256" key="4">
    <source>
        <dbReference type="ARBA" id="ARBA00022741"/>
    </source>
</evidence>
<feature type="compositionally biased region" description="Polar residues" evidence="10">
    <location>
        <begin position="147"/>
        <end position="164"/>
    </location>
</feature>
<feature type="region of interest" description="Disordered" evidence="10">
    <location>
        <begin position="147"/>
        <end position="175"/>
    </location>
</feature>
<dbReference type="CDD" id="cd19499">
    <property type="entry name" value="RecA-like_ClpB_Hsp104-like"/>
    <property type="match status" value="1"/>
</dbReference>
<dbReference type="SUPFAM" id="SSF81923">
    <property type="entry name" value="Double Clp-N motif"/>
    <property type="match status" value="1"/>
</dbReference>
<dbReference type="Pfam" id="PF00004">
    <property type="entry name" value="AAA"/>
    <property type="match status" value="1"/>
</dbReference>
<dbReference type="GO" id="GO:0034605">
    <property type="term" value="P:cellular response to heat"/>
    <property type="evidence" value="ECO:0007669"/>
    <property type="project" value="TreeGrafter"/>
</dbReference>
<name>A0A0F6W731_9BACT</name>
<keyword evidence="13" id="KW-1185">Reference proteome</keyword>
<dbReference type="InterPro" id="IPR003959">
    <property type="entry name" value="ATPase_AAA_core"/>
</dbReference>
<reference evidence="12 13" key="1">
    <citation type="submission" date="2015-03" db="EMBL/GenBank/DDBJ databases">
        <title>Genome assembly of Sandaracinus amylolyticus DSM 53668.</title>
        <authorList>
            <person name="Sharma G."/>
            <person name="Subramanian S."/>
        </authorList>
    </citation>
    <scope>NUCLEOTIDE SEQUENCE [LARGE SCALE GENOMIC DNA]</scope>
    <source>
        <strain evidence="12 13">DSM 53668</strain>
    </source>
</reference>
<dbReference type="Pfam" id="PF17871">
    <property type="entry name" value="AAA_lid_9"/>
    <property type="match status" value="1"/>
</dbReference>
<comment type="similarity">
    <text evidence="1">Belongs to the ClpA/ClpB family.</text>
</comment>
<evidence type="ECO:0000259" key="11">
    <source>
        <dbReference type="PROSITE" id="PS51903"/>
    </source>
</evidence>
<evidence type="ECO:0000313" key="13">
    <source>
        <dbReference type="Proteomes" id="UP000034883"/>
    </source>
</evidence>
<dbReference type="CDD" id="cd00009">
    <property type="entry name" value="AAA"/>
    <property type="match status" value="1"/>
</dbReference>
<evidence type="ECO:0000256" key="3">
    <source>
        <dbReference type="ARBA" id="ARBA00022737"/>
    </source>
</evidence>
<dbReference type="GO" id="GO:0005524">
    <property type="term" value="F:ATP binding"/>
    <property type="evidence" value="ECO:0007669"/>
    <property type="project" value="UniProtKB-KW"/>
</dbReference>
<dbReference type="Proteomes" id="UP000034883">
    <property type="component" value="Chromosome"/>
</dbReference>
<dbReference type="SMART" id="SM00382">
    <property type="entry name" value="AAA"/>
    <property type="match status" value="2"/>
</dbReference>
<dbReference type="InterPro" id="IPR041546">
    <property type="entry name" value="ClpA/ClpB_AAA_lid"/>
</dbReference>
<gene>
    <name evidence="12" type="ORF">DB32_006095</name>
</gene>
<dbReference type="InterPro" id="IPR001270">
    <property type="entry name" value="ClpA/B"/>
</dbReference>
<keyword evidence="5" id="KW-0067">ATP-binding</keyword>
<dbReference type="AlphaFoldDB" id="A0A0F6W731"/>
<proteinExistence type="inferred from homology"/>
<evidence type="ECO:0000256" key="6">
    <source>
        <dbReference type="ARBA" id="ARBA00023186"/>
    </source>
</evidence>
<dbReference type="SUPFAM" id="SSF52540">
    <property type="entry name" value="P-loop containing nucleoside triphosphate hydrolases"/>
    <property type="match status" value="2"/>
</dbReference>
<evidence type="ECO:0000256" key="8">
    <source>
        <dbReference type="PROSITE-ProRule" id="PRU01251"/>
    </source>
</evidence>
<keyword evidence="9" id="KW-0175">Coiled coil</keyword>
<evidence type="ECO:0000256" key="10">
    <source>
        <dbReference type="SAM" id="MobiDB-lite"/>
    </source>
</evidence>
<dbReference type="Gene3D" id="1.10.1780.10">
    <property type="entry name" value="Clp, N-terminal domain"/>
    <property type="match status" value="1"/>
</dbReference>
<dbReference type="Pfam" id="PF02861">
    <property type="entry name" value="Clp_N"/>
    <property type="match status" value="1"/>
</dbReference>